<feature type="domain" description="PHD-type" evidence="11">
    <location>
        <begin position="50"/>
        <end position="97"/>
    </location>
</feature>
<evidence type="ECO:0000313" key="15">
    <source>
        <dbReference type="Proteomes" id="UP000326396"/>
    </source>
</evidence>
<dbReference type="Gene3D" id="2.40.50.40">
    <property type="match status" value="1"/>
</dbReference>
<dbReference type="InterPro" id="IPR013083">
    <property type="entry name" value="Znf_RING/FYVE/PHD"/>
</dbReference>
<dbReference type="SMART" id="SM00298">
    <property type="entry name" value="CHROMO"/>
    <property type="match status" value="1"/>
</dbReference>
<dbReference type="EMBL" id="SZYD01000007">
    <property type="protein sequence ID" value="KAD5802979.1"/>
    <property type="molecule type" value="Genomic_DNA"/>
</dbReference>
<organism evidence="14 15">
    <name type="scientific">Mikania micrantha</name>
    <name type="common">bitter vine</name>
    <dbReference type="NCBI Taxonomy" id="192012"/>
    <lineage>
        <taxon>Eukaryota</taxon>
        <taxon>Viridiplantae</taxon>
        <taxon>Streptophyta</taxon>
        <taxon>Embryophyta</taxon>
        <taxon>Tracheophyta</taxon>
        <taxon>Spermatophyta</taxon>
        <taxon>Magnoliopsida</taxon>
        <taxon>eudicotyledons</taxon>
        <taxon>Gunneridae</taxon>
        <taxon>Pentapetalae</taxon>
        <taxon>asterids</taxon>
        <taxon>campanulids</taxon>
        <taxon>Asterales</taxon>
        <taxon>Asteraceae</taxon>
        <taxon>Asteroideae</taxon>
        <taxon>Heliantheae alliance</taxon>
        <taxon>Eupatorieae</taxon>
        <taxon>Mikania</taxon>
    </lineage>
</organism>
<dbReference type="SUPFAM" id="SSF54160">
    <property type="entry name" value="Chromo domain-like"/>
    <property type="match status" value="1"/>
</dbReference>
<dbReference type="InterPro" id="IPR000330">
    <property type="entry name" value="SNF2_N"/>
</dbReference>
<dbReference type="OrthoDB" id="5857104at2759"/>
<dbReference type="GO" id="GO:0008270">
    <property type="term" value="F:zinc ion binding"/>
    <property type="evidence" value="ECO:0007669"/>
    <property type="project" value="UniProtKB-KW"/>
</dbReference>
<evidence type="ECO:0000256" key="5">
    <source>
        <dbReference type="ARBA" id="ARBA00022833"/>
    </source>
</evidence>
<dbReference type="GO" id="GO:0016887">
    <property type="term" value="F:ATP hydrolysis activity"/>
    <property type="evidence" value="ECO:0007669"/>
    <property type="project" value="TreeGrafter"/>
</dbReference>
<gene>
    <name evidence="14" type="ORF">E3N88_14339</name>
</gene>
<keyword evidence="4 8" id="KW-0863">Zinc-finger</keyword>
<protein>
    <recommendedName>
        <fullName evidence="16">PHD-type domain-containing protein</fullName>
    </recommendedName>
</protein>
<dbReference type="InterPro" id="IPR011011">
    <property type="entry name" value="Znf_FYVE_PHD"/>
</dbReference>
<dbReference type="GO" id="GO:0003682">
    <property type="term" value="F:chromatin binding"/>
    <property type="evidence" value="ECO:0007669"/>
    <property type="project" value="TreeGrafter"/>
</dbReference>
<keyword evidence="15" id="KW-1185">Reference proteome</keyword>
<dbReference type="InterPro" id="IPR016197">
    <property type="entry name" value="Chromo-like_dom_sf"/>
</dbReference>
<dbReference type="GO" id="GO:0005634">
    <property type="term" value="C:nucleus"/>
    <property type="evidence" value="ECO:0007669"/>
    <property type="project" value="UniProtKB-SubCell"/>
</dbReference>
<dbReference type="PANTHER" id="PTHR45623">
    <property type="entry name" value="CHROMODOMAIN-HELICASE-DNA-BINDING PROTEIN 3-RELATED-RELATED"/>
    <property type="match status" value="1"/>
</dbReference>
<evidence type="ECO:0000256" key="8">
    <source>
        <dbReference type="PROSITE-ProRule" id="PRU00146"/>
    </source>
</evidence>
<feature type="coiled-coil region" evidence="9">
    <location>
        <begin position="220"/>
        <end position="254"/>
    </location>
</feature>
<evidence type="ECO:0000256" key="3">
    <source>
        <dbReference type="ARBA" id="ARBA00022741"/>
    </source>
</evidence>
<dbReference type="SMART" id="SM00487">
    <property type="entry name" value="DEXDc"/>
    <property type="match status" value="1"/>
</dbReference>
<dbReference type="Proteomes" id="UP000326396">
    <property type="component" value="Linkage Group LG15"/>
</dbReference>
<dbReference type="PROSITE" id="PS50016">
    <property type="entry name" value="ZF_PHD_2"/>
    <property type="match status" value="1"/>
</dbReference>
<dbReference type="SMART" id="SM00249">
    <property type="entry name" value="PHD"/>
    <property type="match status" value="1"/>
</dbReference>
<reference evidence="14 15" key="1">
    <citation type="submission" date="2019-05" db="EMBL/GenBank/DDBJ databases">
        <title>Mikania micrantha, genome provides insights into the molecular mechanism of rapid growth.</title>
        <authorList>
            <person name="Liu B."/>
        </authorList>
    </citation>
    <scope>NUCLEOTIDE SEQUENCE [LARGE SCALE GENOMIC DNA]</scope>
    <source>
        <strain evidence="14">NLD-2019</strain>
        <tissue evidence="14">Leaf</tissue>
    </source>
</reference>
<dbReference type="InterPro" id="IPR024934">
    <property type="entry name" value="Rubredoxin-like_dom"/>
</dbReference>
<dbReference type="InterPro" id="IPR000953">
    <property type="entry name" value="Chromo/chromo_shadow_dom"/>
</dbReference>
<dbReference type="InterPro" id="IPR038718">
    <property type="entry name" value="SNF2-like_sf"/>
</dbReference>
<evidence type="ECO:0000256" key="6">
    <source>
        <dbReference type="ARBA" id="ARBA00022840"/>
    </source>
</evidence>
<dbReference type="GO" id="GO:0140658">
    <property type="term" value="F:ATP-dependent chromatin remodeler activity"/>
    <property type="evidence" value="ECO:0007669"/>
    <property type="project" value="TreeGrafter"/>
</dbReference>
<evidence type="ECO:0000256" key="1">
    <source>
        <dbReference type="ARBA" id="ARBA00004123"/>
    </source>
</evidence>
<keyword evidence="6" id="KW-0067">ATP-binding</keyword>
<evidence type="ECO:0000313" key="14">
    <source>
        <dbReference type="EMBL" id="KAD5802979.1"/>
    </source>
</evidence>
<dbReference type="PANTHER" id="PTHR45623:SF17">
    <property type="entry name" value="CHROMODOMAIN-HELICASE-DNA-BINDING PROTEIN 3-RELATED"/>
    <property type="match status" value="1"/>
</dbReference>
<comment type="caution">
    <text evidence="14">The sequence shown here is derived from an EMBL/GenBank/DDBJ whole genome shotgun (WGS) entry which is preliminary data.</text>
</comment>
<feature type="domain" description="Chromo" evidence="10">
    <location>
        <begin position="173"/>
        <end position="239"/>
    </location>
</feature>
<dbReference type="InterPro" id="IPR023780">
    <property type="entry name" value="Chromo_domain"/>
</dbReference>
<dbReference type="GO" id="GO:0005506">
    <property type="term" value="F:iron ion binding"/>
    <property type="evidence" value="ECO:0007669"/>
    <property type="project" value="InterPro"/>
</dbReference>
<keyword evidence="2" id="KW-0479">Metal-binding</keyword>
<dbReference type="InterPro" id="IPR019786">
    <property type="entry name" value="Zinc_finger_PHD-type_CS"/>
</dbReference>
<dbReference type="PROSITE" id="PS01359">
    <property type="entry name" value="ZF_PHD_1"/>
    <property type="match status" value="1"/>
</dbReference>
<evidence type="ECO:0000256" key="4">
    <source>
        <dbReference type="ARBA" id="ARBA00022771"/>
    </source>
</evidence>
<evidence type="ECO:0000259" key="12">
    <source>
        <dbReference type="PROSITE" id="PS50903"/>
    </source>
</evidence>
<dbReference type="InterPro" id="IPR001965">
    <property type="entry name" value="Znf_PHD"/>
</dbReference>
<comment type="subcellular location">
    <subcellularLocation>
        <location evidence="1">Nucleus</location>
    </subcellularLocation>
</comment>
<dbReference type="InterPro" id="IPR027417">
    <property type="entry name" value="P-loop_NTPase"/>
</dbReference>
<dbReference type="GO" id="GO:0003677">
    <property type="term" value="F:DNA binding"/>
    <property type="evidence" value="ECO:0007669"/>
    <property type="project" value="TreeGrafter"/>
</dbReference>
<dbReference type="GO" id="GO:0000785">
    <property type="term" value="C:chromatin"/>
    <property type="evidence" value="ECO:0007669"/>
    <property type="project" value="TreeGrafter"/>
</dbReference>
<feature type="domain" description="Helicase ATP-binding" evidence="13">
    <location>
        <begin position="284"/>
        <end position="448"/>
    </location>
</feature>
<evidence type="ECO:0000259" key="13">
    <source>
        <dbReference type="PROSITE" id="PS51192"/>
    </source>
</evidence>
<keyword evidence="5" id="KW-0862">Zinc</keyword>
<dbReference type="InterPro" id="IPR019787">
    <property type="entry name" value="Znf_PHD-finger"/>
</dbReference>
<dbReference type="AlphaFoldDB" id="A0A5N6P179"/>
<dbReference type="Pfam" id="PF00385">
    <property type="entry name" value="Chromo"/>
    <property type="match status" value="1"/>
</dbReference>
<dbReference type="Pfam" id="PF00176">
    <property type="entry name" value="SNF2-rel_dom"/>
    <property type="match status" value="1"/>
</dbReference>
<evidence type="ECO:0000256" key="2">
    <source>
        <dbReference type="ARBA" id="ARBA00022723"/>
    </source>
</evidence>
<keyword evidence="9" id="KW-0175">Coiled coil</keyword>
<dbReference type="InterPro" id="IPR014001">
    <property type="entry name" value="Helicase_ATP-bd"/>
</dbReference>
<dbReference type="Pfam" id="PF00628">
    <property type="entry name" value="PHD"/>
    <property type="match status" value="1"/>
</dbReference>
<evidence type="ECO:0000259" key="10">
    <source>
        <dbReference type="PROSITE" id="PS50013"/>
    </source>
</evidence>
<dbReference type="GO" id="GO:0042393">
    <property type="term" value="F:histone binding"/>
    <property type="evidence" value="ECO:0007669"/>
    <property type="project" value="TreeGrafter"/>
</dbReference>
<evidence type="ECO:0008006" key="16">
    <source>
        <dbReference type="Google" id="ProtNLM"/>
    </source>
</evidence>
<dbReference type="GO" id="GO:0005524">
    <property type="term" value="F:ATP binding"/>
    <property type="evidence" value="ECO:0007669"/>
    <property type="project" value="UniProtKB-KW"/>
</dbReference>
<dbReference type="Gene3D" id="3.40.50.10810">
    <property type="entry name" value="Tandem AAA-ATPase domain"/>
    <property type="match status" value="1"/>
</dbReference>
<dbReference type="SUPFAM" id="SSF57903">
    <property type="entry name" value="FYVE/PHD zinc finger"/>
    <property type="match status" value="1"/>
</dbReference>
<keyword evidence="3" id="KW-0547">Nucleotide-binding</keyword>
<evidence type="ECO:0000259" key="11">
    <source>
        <dbReference type="PROSITE" id="PS50016"/>
    </source>
</evidence>
<dbReference type="PROSITE" id="PS50903">
    <property type="entry name" value="RUBREDOXIN_LIKE"/>
    <property type="match status" value="1"/>
</dbReference>
<evidence type="ECO:0000256" key="7">
    <source>
        <dbReference type="ARBA" id="ARBA00023242"/>
    </source>
</evidence>
<dbReference type="PROSITE" id="PS51192">
    <property type="entry name" value="HELICASE_ATP_BIND_1"/>
    <property type="match status" value="1"/>
</dbReference>
<proteinExistence type="predicted"/>
<keyword evidence="7" id="KW-0539">Nucleus</keyword>
<dbReference type="SUPFAM" id="SSF52540">
    <property type="entry name" value="P-loop containing nucleoside triphosphate hydrolases"/>
    <property type="match status" value="1"/>
</dbReference>
<feature type="domain" description="Rubredoxin-like" evidence="12">
    <location>
        <begin position="60"/>
        <end position="104"/>
    </location>
</feature>
<accession>A0A5N6P179</accession>
<dbReference type="Gene3D" id="3.30.40.10">
    <property type="entry name" value="Zinc/RING finger domain, C3HC4 (zinc finger)"/>
    <property type="match status" value="1"/>
</dbReference>
<sequence>MSSFAERLRVRSVSRPRYNLDESDDELDLLLKESKISETIEKIARDDAKEDSCNACGESGNLLVCETCAYKYHPKCLLPPLKPPLPTTWRCPICVNPLNDIEKILDCKMRPTVADDSDASKLGSNRYLVPEKEFIKAYKELPRLRTKVNNFCKRMPVGNNSEDDFVPIRPEYTMVDRILARRQDDEEKEYLVKWVGLGYVGLIGPEPTCYWESESDISSFQQQIENFNRLKSRYRKLRKQKRNIRDAIDSKNKLKEFQKFEKSPEFLTGGELHLYQLEGLNFLRFSWSKQTHVILADEMGLGKTIQSIAFLASLYEENVSPHLVVAPLSKLRNWEREFSTWAPHMNVVMYVGTAAARAVIRDYEFYFPRFHKDEKKSSHGIGENNGSLKAINWETMIVDEGHRLKNKDSKLFSSLKQFNTRHRTLLTGTLLQNNLDELFMLMHFLDAGKFASLEKFQKEFKAINQEEQVKLVHTKFSYKSEHGNVDEYDLGLNADEDRLFEEVLVISEIVAK</sequence>
<name>A0A5N6P179_9ASTR</name>
<dbReference type="PROSITE" id="PS50013">
    <property type="entry name" value="CHROMO_2"/>
    <property type="match status" value="1"/>
</dbReference>
<evidence type="ECO:0000256" key="9">
    <source>
        <dbReference type="SAM" id="Coils"/>
    </source>
</evidence>